<protein>
    <submittedName>
        <fullName evidence="1">Uncharacterized protein</fullName>
    </submittedName>
</protein>
<reference evidence="1" key="1">
    <citation type="submission" date="2023-05" db="EMBL/GenBank/DDBJ databases">
        <authorList>
            <person name="Stuckert A."/>
        </authorList>
    </citation>
    <scope>NUCLEOTIDE SEQUENCE</scope>
</reference>
<gene>
    <name evidence="1" type="ORF">SPARVUS_LOCUS2628772</name>
</gene>
<feature type="non-terminal residue" evidence="1">
    <location>
        <position position="1"/>
    </location>
</feature>
<keyword evidence="2" id="KW-1185">Reference proteome</keyword>
<organism evidence="1 2">
    <name type="scientific">Staurois parvus</name>
    <dbReference type="NCBI Taxonomy" id="386267"/>
    <lineage>
        <taxon>Eukaryota</taxon>
        <taxon>Metazoa</taxon>
        <taxon>Chordata</taxon>
        <taxon>Craniata</taxon>
        <taxon>Vertebrata</taxon>
        <taxon>Euteleostomi</taxon>
        <taxon>Amphibia</taxon>
        <taxon>Batrachia</taxon>
        <taxon>Anura</taxon>
        <taxon>Neobatrachia</taxon>
        <taxon>Ranoidea</taxon>
        <taxon>Ranidae</taxon>
        <taxon>Staurois</taxon>
    </lineage>
</organism>
<sequence length="132" mass="14054">KQPLTCSVVCPPQLILPAVLYSRRPASSVWASGCDSLRLHSWVPNAHARVALRFVNGPLVFWDLSHVPKDYREGGRTPSVSNCLGDRTGSGSGYLSNSDTCSPPAPQRCQLLMGSGGAVRKAELPLLCGAPL</sequence>
<proteinExistence type="predicted"/>
<dbReference type="EMBL" id="CATNWA010003393">
    <property type="protein sequence ID" value="CAI9545240.1"/>
    <property type="molecule type" value="Genomic_DNA"/>
</dbReference>
<evidence type="ECO:0000313" key="1">
    <source>
        <dbReference type="EMBL" id="CAI9545240.1"/>
    </source>
</evidence>
<dbReference type="Proteomes" id="UP001162483">
    <property type="component" value="Unassembled WGS sequence"/>
</dbReference>
<name>A0ABN9BCC6_9NEOB</name>
<accession>A0ABN9BCC6</accession>
<comment type="caution">
    <text evidence="1">The sequence shown here is derived from an EMBL/GenBank/DDBJ whole genome shotgun (WGS) entry which is preliminary data.</text>
</comment>
<evidence type="ECO:0000313" key="2">
    <source>
        <dbReference type="Proteomes" id="UP001162483"/>
    </source>
</evidence>